<dbReference type="AlphaFoldDB" id="A0A822ZSJ1"/>
<dbReference type="Proteomes" id="UP000607653">
    <property type="component" value="Unassembled WGS sequence"/>
</dbReference>
<organism evidence="1 2">
    <name type="scientific">Nelumbo nucifera</name>
    <name type="common">Sacred lotus</name>
    <dbReference type="NCBI Taxonomy" id="4432"/>
    <lineage>
        <taxon>Eukaryota</taxon>
        <taxon>Viridiplantae</taxon>
        <taxon>Streptophyta</taxon>
        <taxon>Embryophyta</taxon>
        <taxon>Tracheophyta</taxon>
        <taxon>Spermatophyta</taxon>
        <taxon>Magnoliopsida</taxon>
        <taxon>Proteales</taxon>
        <taxon>Nelumbonaceae</taxon>
        <taxon>Nelumbo</taxon>
    </lineage>
</organism>
<comment type="caution">
    <text evidence="1">The sequence shown here is derived from an EMBL/GenBank/DDBJ whole genome shotgun (WGS) entry which is preliminary data.</text>
</comment>
<accession>A0A822ZSJ1</accession>
<sequence length="115" mass="12949">MFQEEVEGKVSSSTSEAFTGNINVILSPVAFFGKNRWLEWRKGGRIEKSEEMEEGFLKEKEQDLDLDSGFGAQCQSSKPDPKEVLIGSLEPKGDEWRLKRLNPIVLKLMGSKGRS</sequence>
<proteinExistence type="predicted"/>
<protein>
    <submittedName>
        <fullName evidence="1">Uncharacterized protein</fullName>
    </submittedName>
</protein>
<dbReference type="EMBL" id="DUZY01000007">
    <property type="protein sequence ID" value="DAD45896.1"/>
    <property type="molecule type" value="Genomic_DNA"/>
</dbReference>
<gene>
    <name evidence="1" type="ORF">HUJ06_004126</name>
</gene>
<reference evidence="1 2" key="1">
    <citation type="journal article" date="2020" name="Mol. Biol. Evol.">
        <title>Distinct Expression and Methylation Patterns for Genes with Different Fates following a Single Whole-Genome Duplication in Flowering Plants.</title>
        <authorList>
            <person name="Shi T."/>
            <person name="Rahmani R.S."/>
            <person name="Gugger P.F."/>
            <person name="Wang M."/>
            <person name="Li H."/>
            <person name="Zhang Y."/>
            <person name="Li Z."/>
            <person name="Wang Q."/>
            <person name="Van de Peer Y."/>
            <person name="Marchal K."/>
            <person name="Chen J."/>
        </authorList>
    </citation>
    <scope>NUCLEOTIDE SEQUENCE [LARGE SCALE GENOMIC DNA]</scope>
    <source>
        <tissue evidence="1">Leaf</tissue>
    </source>
</reference>
<evidence type="ECO:0000313" key="2">
    <source>
        <dbReference type="Proteomes" id="UP000607653"/>
    </source>
</evidence>
<evidence type="ECO:0000313" key="1">
    <source>
        <dbReference type="EMBL" id="DAD45896.1"/>
    </source>
</evidence>
<keyword evidence="2" id="KW-1185">Reference proteome</keyword>
<name>A0A822ZSJ1_NELNU</name>